<protein>
    <recommendedName>
        <fullName evidence="9">Glycosyltransferase RgtA/B/C/D-like domain-containing protein</fullName>
    </recommendedName>
</protein>
<evidence type="ECO:0000256" key="4">
    <source>
        <dbReference type="ARBA" id="ARBA00022679"/>
    </source>
</evidence>
<organism evidence="10 11">
    <name type="scientific">Candidatus Magasanikbacteria bacterium RIFCSPLOWO2_12_FULL_43_12</name>
    <dbReference type="NCBI Taxonomy" id="1798692"/>
    <lineage>
        <taxon>Bacteria</taxon>
        <taxon>Candidatus Magasanikiibacteriota</taxon>
    </lineage>
</organism>
<dbReference type="PANTHER" id="PTHR33908">
    <property type="entry name" value="MANNOSYLTRANSFERASE YKCB-RELATED"/>
    <property type="match status" value="1"/>
</dbReference>
<feature type="transmembrane region" description="Helical" evidence="8">
    <location>
        <begin position="164"/>
        <end position="182"/>
    </location>
</feature>
<evidence type="ECO:0000256" key="6">
    <source>
        <dbReference type="ARBA" id="ARBA00022989"/>
    </source>
</evidence>
<dbReference type="AlphaFoldDB" id="A0A1F6MRH8"/>
<evidence type="ECO:0000259" key="9">
    <source>
        <dbReference type="Pfam" id="PF13231"/>
    </source>
</evidence>
<dbReference type="STRING" id="1798692.A3G00_02735"/>
<evidence type="ECO:0000256" key="5">
    <source>
        <dbReference type="ARBA" id="ARBA00022692"/>
    </source>
</evidence>
<keyword evidence="2" id="KW-1003">Cell membrane</keyword>
<evidence type="ECO:0000256" key="2">
    <source>
        <dbReference type="ARBA" id="ARBA00022475"/>
    </source>
</evidence>
<keyword evidence="7 8" id="KW-0472">Membrane</keyword>
<accession>A0A1F6MRH8</accession>
<feature type="transmembrane region" description="Helical" evidence="8">
    <location>
        <begin position="93"/>
        <end position="112"/>
    </location>
</feature>
<evidence type="ECO:0000256" key="7">
    <source>
        <dbReference type="ARBA" id="ARBA00023136"/>
    </source>
</evidence>
<feature type="domain" description="Glycosyltransferase RgtA/B/C/D-like" evidence="9">
    <location>
        <begin position="20"/>
        <end position="174"/>
    </location>
</feature>
<dbReference type="Proteomes" id="UP000178347">
    <property type="component" value="Unassembled WGS sequence"/>
</dbReference>
<evidence type="ECO:0000256" key="1">
    <source>
        <dbReference type="ARBA" id="ARBA00004651"/>
    </source>
</evidence>
<dbReference type="GO" id="GO:0005886">
    <property type="term" value="C:plasma membrane"/>
    <property type="evidence" value="ECO:0007669"/>
    <property type="project" value="UniProtKB-SubCell"/>
</dbReference>
<evidence type="ECO:0000256" key="3">
    <source>
        <dbReference type="ARBA" id="ARBA00022676"/>
    </source>
</evidence>
<dbReference type="PANTHER" id="PTHR33908:SF11">
    <property type="entry name" value="MEMBRANE PROTEIN"/>
    <property type="match status" value="1"/>
</dbReference>
<keyword evidence="5 8" id="KW-0812">Transmembrane</keyword>
<comment type="subcellular location">
    <subcellularLocation>
        <location evidence="1">Cell membrane</location>
        <topology evidence="1">Multi-pass membrane protein</topology>
    </subcellularLocation>
</comment>
<dbReference type="InterPro" id="IPR050297">
    <property type="entry name" value="LipidA_mod_glycosyltrf_83"/>
</dbReference>
<sequence length="466" mass="54255">MHYSLLPWGKAIKYWLLETNPFLYNLVLRGWINIFGQGEMTVRIPSLIFGLITIAFVYYLGQKWISRRAAIVSSLIVSLSGIHLFVSTETRTYALFVFLTALSFYWFINIFVEQKISRWTWPMFFLTQVLLLYSHLTALTVIVIQVLALVYFKADNAARKKLLLTQFFSLLIWSLWFIPSLLPKLNSRSLYGWFFTYNSESSNILTILNTLFVNTGVPEFILTLFAVILLGIIFYAIRVFSQQEQKNKNRLFVLMLWSFIPALLGSFFGQYVTKYFVFSLPGFALLIAWTFDQIADKTARLAVTALFLVIFIPSTLAIATGPIFSWYSITKYIEKNETPNSAILVIPFNEELVIKKYYQGSIPVEGVYPMPDNLSLEERIVRYNWQSLFPSDEEYEVWMAEHTKNRDKIFFLQYDGYESNSVIWFINHNWKFKKRIRAVGHIGITMFEFNAPDYYQATSSTGARAN</sequence>
<dbReference type="GO" id="GO:0009103">
    <property type="term" value="P:lipopolysaccharide biosynthetic process"/>
    <property type="evidence" value="ECO:0007669"/>
    <property type="project" value="UniProtKB-ARBA"/>
</dbReference>
<dbReference type="Pfam" id="PF13231">
    <property type="entry name" value="PMT_2"/>
    <property type="match status" value="1"/>
</dbReference>
<evidence type="ECO:0000313" key="11">
    <source>
        <dbReference type="Proteomes" id="UP000178347"/>
    </source>
</evidence>
<evidence type="ECO:0000313" key="10">
    <source>
        <dbReference type="EMBL" id="OGH74242.1"/>
    </source>
</evidence>
<feature type="transmembrane region" description="Helical" evidence="8">
    <location>
        <begin position="67"/>
        <end position="86"/>
    </location>
</feature>
<dbReference type="EMBL" id="MFQN01000021">
    <property type="protein sequence ID" value="OGH74242.1"/>
    <property type="molecule type" value="Genomic_DNA"/>
</dbReference>
<feature type="transmembrane region" description="Helical" evidence="8">
    <location>
        <begin position="251"/>
        <end position="269"/>
    </location>
</feature>
<name>A0A1F6MRH8_9BACT</name>
<proteinExistence type="predicted"/>
<reference evidence="10 11" key="1">
    <citation type="journal article" date="2016" name="Nat. Commun.">
        <title>Thousands of microbial genomes shed light on interconnected biogeochemical processes in an aquifer system.</title>
        <authorList>
            <person name="Anantharaman K."/>
            <person name="Brown C.T."/>
            <person name="Hug L.A."/>
            <person name="Sharon I."/>
            <person name="Castelle C.J."/>
            <person name="Probst A.J."/>
            <person name="Thomas B.C."/>
            <person name="Singh A."/>
            <person name="Wilkins M.J."/>
            <person name="Karaoz U."/>
            <person name="Brodie E.L."/>
            <person name="Williams K.H."/>
            <person name="Hubbard S.S."/>
            <person name="Banfield J.F."/>
        </authorList>
    </citation>
    <scope>NUCLEOTIDE SEQUENCE [LARGE SCALE GENOMIC DNA]</scope>
</reference>
<feature type="transmembrane region" description="Helical" evidence="8">
    <location>
        <begin position="44"/>
        <end position="61"/>
    </location>
</feature>
<keyword evidence="6 8" id="KW-1133">Transmembrane helix</keyword>
<gene>
    <name evidence="10" type="ORF">A3G00_02735</name>
</gene>
<dbReference type="InterPro" id="IPR038731">
    <property type="entry name" value="RgtA/B/C-like"/>
</dbReference>
<feature type="transmembrane region" description="Helical" evidence="8">
    <location>
        <begin position="303"/>
        <end position="327"/>
    </location>
</feature>
<feature type="transmembrane region" description="Helical" evidence="8">
    <location>
        <begin position="220"/>
        <end position="239"/>
    </location>
</feature>
<keyword evidence="4" id="KW-0808">Transferase</keyword>
<feature type="transmembrane region" description="Helical" evidence="8">
    <location>
        <begin position="132"/>
        <end position="152"/>
    </location>
</feature>
<evidence type="ECO:0000256" key="8">
    <source>
        <dbReference type="SAM" id="Phobius"/>
    </source>
</evidence>
<keyword evidence="3" id="KW-0328">Glycosyltransferase</keyword>
<dbReference type="GO" id="GO:0016763">
    <property type="term" value="F:pentosyltransferase activity"/>
    <property type="evidence" value="ECO:0007669"/>
    <property type="project" value="TreeGrafter"/>
</dbReference>
<comment type="caution">
    <text evidence="10">The sequence shown here is derived from an EMBL/GenBank/DDBJ whole genome shotgun (WGS) entry which is preliminary data.</text>
</comment>